<sequence length="338" mass="39032">MINENLKRYLKSELKELGVKKIKEDVVILKDLKGREFYFMTGENEGYLIYDLRSGHIIERSESFKIPYNDLQDKYYFGPLNYYVKENGNFTHLNKGCGKIGKEDAKILQENLDSILNNMLLEPNISVLNYVNGVLTGETLQLPKSKKVYIRNYEKIKYANFPSNWDGSCGFVAGALMMYYWYATGNEKLIPSNYINSKNNMLIDTGKRYDPNTNLKDKLVQLNGGETSSWGKPLKESIKKFCKQINFKEKSHYYIGKLNLTNEIKAGRPVVFFGLFPPDPVAYSEARGKISHGVIVYGYVYNFWSNSFICHYGWDGWNYQEVILSTYVEGSITTFKPL</sequence>
<dbReference type="OrthoDB" id="2057507at2"/>
<evidence type="ECO:0000313" key="1">
    <source>
        <dbReference type="EMBL" id="ATZ20931.1"/>
    </source>
</evidence>
<dbReference type="RefSeq" id="WP_100671051.1">
    <property type="nucleotide sequence ID" value="NZ_CP024968.1"/>
</dbReference>
<dbReference type="InterPro" id="IPR054779">
    <property type="entry name" value="Cys_pept_put_mycoplasmatota"/>
</dbReference>
<organism evidence="1 2">
    <name type="scientific">Mesoplasma coleopterae</name>
    <dbReference type="NCBI Taxonomy" id="324078"/>
    <lineage>
        <taxon>Bacteria</taxon>
        <taxon>Bacillati</taxon>
        <taxon>Mycoplasmatota</taxon>
        <taxon>Mollicutes</taxon>
        <taxon>Entomoplasmatales</taxon>
        <taxon>Entomoplasmataceae</taxon>
        <taxon>Mesoplasma</taxon>
    </lineage>
</organism>
<dbReference type="KEGG" id="mcol:MCOLE_v1c04170"/>
<reference evidence="1 2" key="1">
    <citation type="submission" date="2017-11" db="EMBL/GenBank/DDBJ databases">
        <title>Genome sequence of Mesoplasma coleopterae BARC 779 (ATCC 49583).</title>
        <authorList>
            <person name="Lo W.-S."/>
            <person name="Kuo C.-H."/>
        </authorList>
    </citation>
    <scope>NUCLEOTIDE SEQUENCE [LARGE SCALE GENOMIC DNA]</scope>
    <source>
        <strain evidence="1 2">BARC 779</strain>
    </source>
</reference>
<keyword evidence="2" id="KW-1185">Reference proteome</keyword>
<dbReference type="EMBL" id="CP024968">
    <property type="protein sequence ID" value="ATZ20931.1"/>
    <property type="molecule type" value="Genomic_DNA"/>
</dbReference>
<evidence type="ECO:0000313" key="2">
    <source>
        <dbReference type="Proteomes" id="UP000232221"/>
    </source>
</evidence>
<name>A0A2K8P2D7_9MOLU</name>
<dbReference type="Proteomes" id="UP000232221">
    <property type="component" value="Chromosome"/>
</dbReference>
<gene>
    <name evidence="1" type="ORF">MCOLE_v1c04170</name>
</gene>
<protein>
    <submittedName>
        <fullName evidence="1">Uncharacterized protein</fullName>
    </submittedName>
</protein>
<dbReference type="NCBIfam" id="NF045837">
    <property type="entry name" value="Mplas_Cys_pep"/>
    <property type="match status" value="1"/>
</dbReference>
<accession>A0A2K8P2D7</accession>
<proteinExistence type="predicted"/>
<dbReference type="AlphaFoldDB" id="A0A2K8P2D7"/>